<feature type="transmembrane region" description="Helical" evidence="1">
    <location>
        <begin position="26"/>
        <end position="44"/>
    </location>
</feature>
<dbReference type="AlphaFoldDB" id="A0AAV5CS50"/>
<reference evidence="2" key="1">
    <citation type="journal article" date="2018" name="DNA Res.">
        <title>Multiple hybrid de novo genome assembly of finger millet, an orphan allotetraploid crop.</title>
        <authorList>
            <person name="Hatakeyama M."/>
            <person name="Aluri S."/>
            <person name="Balachadran M.T."/>
            <person name="Sivarajan S.R."/>
            <person name="Patrignani A."/>
            <person name="Gruter S."/>
            <person name="Poveda L."/>
            <person name="Shimizu-Inatsugi R."/>
            <person name="Baeten J."/>
            <person name="Francoijs K.J."/>
            <person name="Nataraja K.N."/>
            <person name="Reddy Y.A.N."/>
            <person name="Phadnis S."/>
            <person name="Ravikumar R.L."/>
            <person name="Schlapbach R."/>
            <person name="Sreeman S.M."/>
            <person name="Shimizu K.K."/>
        </authorList>
    </citation>
    <scope>NUCLEOTIDE SEQUENCE</scope>
</reference>
<sequence>MTKVGFGVLTMNSGLAIYRAREDAASVLFVVGSYLLLLLLFAYLRTYERSPPGSPLRERARRAVWQLTTLLTVGFA</sequence>
<name>A0AAV5CS50_ELECO</name>
<gene>
    <name evidence="2" type="primary">ga18158</name>
    <name evidence="2" type="ORF">PR202_ga18158</name>
</gene>
<protein>
    <submittedName>
        <fullName evidence="2">Uncharacterized protein</fullName>
    </submittedName>
</protein>
<dbReference type="PANTHER" id="PTHR46610">
    <property type="entry name" value="OS05G0181300 PROTEIN"/>
    <property type="match status" value="1"/>
</dbReference>
<dbReference type="Pfam" id="PF20100">
    <property type="entry name" value="DUF6490"/>
    <property type="match status" value="1"/>
</dbReference>
<dbReference type="PANTHER" id="PTHR46610:SF6">
    <property type="entry name" value="OS06G0147100 PROTEIN"/>
    <property type="match status" value="1"/>
</dbReference>
<keyword evidence="3" id="KW-1185">Reference proteome</keyword>
<proteinExistence type="predicted"/>
<accession>A0AAV5CS50</accession>
<evidence type="ECO:0000313" key="2">
    <source>
        <dbReference type="EMBL" id="GJN00931.1"/>
    </source>
</evidence>
<evidence type="ECO:0000313" key="3">
    <source>
        <dbReference type="Proteomes" id="UP001054889"/>
    </source>
</evidence>
<comment type="caution">
    <text evidence="2">The sequence shown here is derived from an EMBL/GenBank/DDBJ whole genome shotgun (WGS) entry which is preliminary data.</text>
</comment>
<dbReference type="Proteomes" id="UP001054889">
    <property type="component" value="Unassembled WGS sequence"/>
</dbReference>
<keyword evidence="1" id="KW-1133">Transmembrane helix</keyword>
<keyword evidence="1" id="KW-0812">Transmembrane</keyword>
<organism evidence="2 3">
    <name type="scientific">Eleusine coracana subsp. coracana</name>
    <dbReference type="NCBI Taxonomy" id="191504"/>
    <lineage>
        <taxon>Eukaryota</taxon>
        <taxon>Viridiplantae</taxon>
        <taxon>Streptophyta</taxon>
        <taxon>Embryophyta</taxon>
        <taxon>Tracheophyta</taxon>
        <taxon>Spermatophyta</taxon>
        <taxon>Magnoliopsida</taxon>
        <taxon>Liliopsida</taxon>
        <taxon>Poales</taxon>
        <taxon>Poaceae</taxon>
        <taxon>PACMAD clade</taxon>
        <taxon>Chloridoideae</taxon>
        <taxon>Cynodonteae</taxon>
        <taxon>Eleusininae</taxon>
        <taxon>Eleusine</taxon>
    </lineage>
</organism>
<keyword evidence="1" id="KW-0472">Membrane</keyword>
<dbReference type="InterPro" id="IPR045501">
    <property type="entry name" value="DUF6490"/>
</dbReference>
<evidence type="ECO:0000256" key="1">
    <source>
        <dbReference type="SAM" id="Phobius"/>
    </source>
</evidence>
<dbReference type="EMBL" id="BQKI01000008">
    <property type="protein sequence ID" value="GJN00931.1"/>
    <property type="molecule type" value="Genomic_DNA"/>
</dbReference>
<reference evidence="2" key="2">
    <citation type="submission" date="2021-12" db="EMBL/GenBank/DDBJ databases">
        <title>Resequencing data analysis of finger millet.</title>
        <authorList>
            <person name="Hatakeyama M."/>
            <person name="Aluri S."/>
            <person name="Balachadran M.T."/>
            <person name="Sivarajan S.R."/>
            <person name="Poveda L."/>
            <person name="Shimizu-Inatsugi R."/>
            <person name="Schlapbach R."/>
            <person name="Sreeman S.M."/>
            <person name="Shimizu K.K."/>
        </authorList>
    </citation>
    <scope>NUCLEOTIDE SEQUENCE</scope>
</reference>